<dbReference type="AlphaFoldDB" id="A0A081KBA3"/>
<dbReference type="EMBL" id="JOJP01000001">
    <property type="protein sequence ID" value="KEI71429.1"/>
    <property type="molecule type" value="Genomic_DNA"/>
</dbReference>
<name>A0A081KBA3_9GAMM</name>
<comment type="caution">
    <text evidence="1">The sequence shown here is derived from an EMBL/GenBank/DDBJ whole genome shotgun (WGS) entry which is preliminary data.</text>
</comment>
<sequence>MPCSTTKNFFTVPQTIEITCLKDKVIIIEPTHNKKFQGKITAPAALPLNLALYAQSAYAR</sequence>
<reference evidence="1 2" key="1">
    <citation type="submission" date="2014-06" db="EMBL/GenBank/DDBJ databases">
        <title>Whole Genome Sequences of Three Symbiotic Endozoicomonas Bacteria.</title>
        <authorList>
            <person name="Neave M.J."/>
            <person name="Apprill A."/>
            <person name="Voolstra C.R."/>
        </authorList>
    </citation>
    <scope>NUCLEOTIDE SEQUENCE [LARGE SCALE GENOMIC DNA]</scope>
    <source>
        <strain evidence="1 2">DSM 22380</strain>
    </source>
</reference>
<gene>
    <name evidence="1" type="ORF">GV64_12375</name>
</gene>
<protein>
    <submittedName>
        <fullName evidence="1">Uncharacterized protein</fullName>
    </submittedName>
</protein>
<accession>A0A081KBA3</accession>
<keyword evidence="2" id="KW-1185">Reference proteome</keyword>
<evidence type="ECO:0000313" key="2">
    <source>
        <dbReference type="Proteomes" id="UP000027997"/>
    </source>
</evidence>
<organism evidence="1 2">
    <name type="scientific">Endozoicomonas elysicola</name>
    <dbReference type="NCBI Taxonomy" id="305900"/>
    <lineage>
        <taxon>Bacteria</taxon>
        <taxon>Pseudomonadati</taxon>
        <taxon>Pseudomonadota</taxon>
        <taxon>Gammaproteobacteria</taxon>
        <taxon>Oceanospirillales</taxon>
        <taxon>Endozoicomonadaceae</taxon>
        <taxon>Endozoicomonas</taxon>
    </lineage>
</organism>
<proteinExistence type="predicted"/>
<evidence type="ECO:0000313" key="1">
    <source>
        <dbReference type="EMBL" id="KEI71429.1"/>
    </source>
</evidence>
<dbReference type="Proteomes" id="UP000027997">
    <property type="component" value="Unassembled WGS sequence"/>
</dbReference>